<dbReference type="InterPro" id="IPR036259">
    <property type="entry name" value="MFS_trans_sf"/>
</dbReference>
<feature type="transmembrane region" description="Helical" evidence="6">
    <location>
        <begin position="314"/>
        <end position="338"/>
    </location>
</feature>
<evidence type="ECO:0000256" key="2">
    <source>
        <dbReference type="ARBA" id="ARBA00022692"/>
    </source>
</evidence>
<evidence type="ECO:0000256" key="1">
    <source>
        <dbReference type="ARBA" id="ARBA00004141"/>
    </source>
</evidence>
<dbReference type="Pfam" id="PF07690">
    <property type="entry name" value="MFS_1"/>
    <property type="match status" value="1"/>
</dbReference>
<sequence>MAIKFDDVLLRLGMGRWNLPVILIISYWTMNVPSHTLGGAFLAPAIDVTCILPDHGLPKITSLDGSNQTTVDQCVYLEETKEGALKERPCTQWYYDNSTFITTITSEFNLVCEHKVWRATFQSIYLFGLLVGSSINGFFSDTFMDESPRWLIVQGQHDRALKVLEKAARLNKATLPPRDQLLTMMQNIASEAESVPEKRRHQRGLTKVMGKFLDFARSYMILVRTRRMRRYTLAMYVCFTVTGLGFYGLSLSGSTLGINLFVFMALSGTAELPGKGLSGVIVERFGRRNVNIICYALTALSLLAVPFVPTGSTWLIAVLSLLGKITISFSYTIIFLHCAECFPTEARTRGLGTSTIMAQVGSVCAAFVVEYLGSVAIWAPSVLFGMSSLVASAVMLTLPETRGAALHDTVVTLEARPSNSRSVRKKNQMRKTAETTL</sequence>
<evidence type="ECO:0000313" key="8">
    <source>
        <dbReference type="Proteomes" id="UP000747542"/>
    </source>
</evidence>
<feature type="transmembrane region" description="Helical" evidence="6">
    <location>
        <begin position="375"/>
        <end position="398"/>
    </location>
</feature>
<feature type="transmembrane region" description="Helical" evidence="6">
    <location>
        <begin position="231"/>
        <end position="250"/>
    </location>
</feature>
<keyword evidence="4 6" id="KW-0472">Membrane</keyword>
<feature type="region of interest" description="Disordered" evidence="5">
    <location>
        <begin position="417"/>
        <end position="437"/>
    </location>
</feature>
<dbReference type="AlphaFoldDB" id="A0A8J5JKY9"/>
<evidence type="ECO:0000256" key="5">
    <source>
        <dbReference type="SAM" id="MobiDB-lite"/>
    </source>
</evidence>
<organism evidence="7 8">
    <name type="scientific">Homarus americanus</name>
    <name type="common">American lobster</name>
    <dbReference type="NCBI Taxonomy" id="6706"/>
    <lineage>
        <taxon>Eukaryota</taxon>
        <taxon>Metazoa</taxon>
        <taxon>Ecdysozoa</taxon>
        <taxon>Arthropoda</taxon>
        <taxon>Crustacea</taxon>
        <taxon>Multicrustacea</taxon>
        <taxon>Malacostraca</taxon>
        <taxon>Eumalacostraca</taxon>
        <taxon>Eucarida</taxon>
        <taxon>Decapoda</taxon>
        <taxon>Pleocyemata</taxon>
        <taxon>Astacidea</taxon>
        <taxon>Nephropoidea</taxon>
        <taxon>Nephropidae</taxon>
        <taxon>Homarus</taxon>
    </lineage>
</organism>
<gene>
    <name evidence="7" type="primary">Orct-L5</name>
    <name evidence="7" type="ORF">Hamer_G005813</name>
</gene>
<protein>
    <submittedName>
        <fullName evidence="7">Organic cation transporter protein-like 5</fullName>
    </submittedName>
</protein>
<dbReference type="Proteomes" id="UP000747542">
    <property type="component" value="Unassembled WGS sequence"/>
</dbReference>
<evidence type="ECO:0000256" key="3">
    <source>
        <dbReference type="ARBA" id="ARBA00022989"/>
    </source>
</evidence>
<keyword evidence="2 6" id="KW-0812">Transmembrane</keyword>
<dbReference type="EMBL" id="JAHLQT010037514">
    <property type="protein sequence ID" value="KAG7157390.1"/>
    <property type="molecule type" value="Genomic_DNA"/>
</dbReference>
<feature type="transmembrane region" description="Helical" evidence="6">
    <location>
        <begin position="256"/>
        <end position="277"/>
    </location>
</feature>
<dbReference type="SUPFAM" id="SSF103473">
    <property type="entry name" value="MFS general substrate transporter"/>
    <property type="match status" value="1"/>
</dbReference>
<name>A0A8J5JKY9_HOMAM</name>
<dbReference type="InterPro" id="IPR011701">
    <property type="entry name" value="MFS"/>
</dbReference>
<feature type="non-terminal residue" evidence="7">
    <location>
        <position position="1"/>
    </location>
</feature>
<dbReference type="PANTHER" id="PTHR24064">
    <property type="entry name" value="SOLUTE CARRIER FAMILY 22 MEMBER"/>
    <property type="match status" value="1"/>
</dbReference>
<dbReference type="Gene3D" id="1.20.1250.20">
    <property type="entry name" value="MFS general substrate transporter like domains"/>
    <property type="match status" value="1"/>
</dbReference>
<feature type="transmembrane region" description="Helical" evidence="6">
    <location>
        <begin position="289"/>
        <end position="308"/>
    </location>
</feature>
<evidence type="ECO:0000256" key="4">
    <source>
        <dbReference type="ARBA" id="ARBA00023136"/>
    </source>
</evidence>
<evidence type="ECO:0000313" key="7">
    <source>
        <dbReference type="EMBL" id="KAG7157390.1"/>
    </source>
</evidence>
<reference evidence="7" key="1">
    <citation type="journal article" date="2021" name="Sci. Adv.">
        <title>The American lobster genome reveals insights on longevity, neural, and immune adaptations.</title>
        <authorList>
            <person name="Polinski J.M."/>
            <person name="Zimin A.V."/>
            <person name="Clark K.F."/>
            <person name="Kohn A.B."/>
            <person name="Sadowski N."/>
            <person name="Timp W."/>
            <person name="Ptitsyn A."/>
            <person name="Khanna P."/>
            <person name="Romanova D.Y."/>
            <person name="Williams P."/>
            <person name="Greenwood S.J."/>
            <person name="Moroz L.L."/>
            <person name="Walt D.R."/>
            <person name="Bodnar A.G."/>
        </authorList>
    </citation>
    <scope>NUCLEOTIDE SEQUENCE</scope>
    <source>
        <strain evidence="7">GMGI-L3</strain>
    </source>
</reference>
<keyword evidence="8" id="KW-1185">Reference proteome</keyword>
<dbReference type="GO" id="GO:0022857">
    <property type="term" value="F:transmembrane transporter activity"/>
    <property type="evidence" value="ECO:0007669"/>
    <property type="project" value="InterPro"/>
</dbReference>
<proteinExistence type="predicted"/>
<evidence type="ECO:0000256" key="6">
    <source>
        <dbReference type="SAM" id="Phobius"/>
    </source>
</evidence>
<feature type="transmembrane region" description="Helical" evidence="6">
    <location>
        <begin position="350"/>
        <end position="369"/>
    </location>
</feature>
<comment type="subcellular location">
    <subcellularLocation>
        <location evidence="1">Membrane</location>
        <topology evidence="1">Multi-pass membrane protein</topology>
    </subcellularLocation>
</comment>
<keyword evidence="3 6" id="KW-1133">Transmembrane helix</keyword>
<comment type="caution">
    <text evidence="7">The sequence shown here is derived from an EMBL/GenBank/DDBJ whole genome shotgun (WGS) entry which is preliminary data.</text>
</comment>
<accession>A0A8J5JKY9</accession>
<dbReference type="GO" id="GO:0016020">
    <property type="term" value="C:membrane"/>
    <property type="evidence" value="ECO:0007669"/>
    <property type="project" value="UniProtKB-SubCell"/>
</dbReference>